<name>A0ABV8F8C2_9ACTN</name>
<dbReference type="RefSeq" id="WP_386193905.1">
    <property type="nucleotide sequence ID" value="NZ_JBHSBC010000032.1"/>
</dbReference>
<proteinExistence type="predicted"/>
<dbReference type="EMBL" id="JBHSBC010000032">
    <property type="protein sequence ID" value="MFC3984255.1"/>
    <property type="molecule type" value="Genomic_DNA"/>
</dbReference>
<evidence type="ECO:0000313" key="1">
    <source>
        <dbReference type="EMBL" id="MFC3984255.1"/>
    </source>
</evidence>
<protein>
    <submittedName>
        <fullName evidence="1">Uncharacterized protein</fullName>
    </submittedName>
</protein>
<dbReference type="Proteomes" id="UP001595698">
    <property type="component" value="Unassembled WGS sequence"/>
</dbReference>
<accession>A0ABV8F8C2</accession>
<sequence>MHLGDLAAPDRSAAFLVYHALISPTLRDLIRGPLRRARHGGRPCSGVSGTHWCDECEQETNDRLLDGYAPLRRALAGDPPRTRAGEPVRELETVARWVASPEAARQDVGHAALLIRRRPSDGEPAAIRAARAQLVHYPLRSLEAQVRRKVATARGASAQPLRDLRQADWAAPLRQDPVAFALLTDAVVRLRGVTRDLFAVSPAVLGEHGLDVRTARRLLRDTLERLRELRPAFYTANVAVHLGEPSLPHVHPPTPEEVIIHGEEERLARGRLATLLGDRRARYRPLIEAVRAAVPESGPALVEQTAHALGLTPKAAERFVRTLIRLISRANLL</sequence>
<comment type="caution">
    <text evidence="1">The sequence shown here is derived from an EMBL/GenBank/DDBJ whole genome shotgun (WGS) entry which is preliminary data.</text>
</comment>
<reference evidence="2" key="1">
    <citation type="journal article" date="2019" name="Int. J. Syst. Evol. Microbiol.">
        <title>The Global Catalogue of Microorganisms (GCM) 10K type strain sequencing project: providing services to taxonomists for standard genome sequencing and annotation.</title>
        <authorList>
            <consortium name="The Broad Institute Genomics Platform"/>
            <consortium name="The Broad Institute Genome Sequencing Center for Infectious Disease"/>
            <person name="Wu L."/>
            <person name="Ma J."/>
        </authorList>
    </citation>
    <scope>NUCLEOTIDE SEQUENCE [LARGE SCALE GENOMIC DNA]</scope>
    <source>
        <strain evidence="2">TBRC 7912</strain>
    </source>
</reference>
<gene>
    <name evidence="1" type="ORF">ACFOYY_29250</name>
</gene>
<keyword evidence="2" id="KW-1185">Reference proteome</keyword>
<organism evidence="1 2">
    <name type="scientific">Streptosporangium jomthongense</name>
    <dbReference type="NCBI Taxonomy" id="1193683"/>
    <lineage>
        <taxon>Bacteria</taxon>
        <taxon>Bacillati</taxon>
        <taxon>Actinomycetota</taxon>
        <taxon>Actinomycetes</taxon>
        <taxon>Streptosporangiales</taxon>
        <taxon>Streptosporangiaceae</taxon>
        <taxon>Streptosporangium</taxon>
    </lineage>
</organism>
<evidence type="ECO:0000313" key="2">
    <source>
        <dbReference type="Proteomes" id="UP001595698"/>
    </source>
</evidence>